<organism evidence="10 11">
    <name type="scientific">Candidatus Falkowbacteria bacterium RIFOXYD2_FULL_34_120</name>
    <dbReference type="NCBI Taxonomy" id="1798007"/>
    <lineage>
        <taxon>Bacteria</taxon>
        <taxon>Candidatus Falkowiibacteriota</taxon>
    </lineage>
</organism>
<dbReference type="GO" id="GO:0006355">
    <property type="term" value="P:regulation of DNA-templated transcription"/>
    <property type="evidence" value="ECO:0007669"/>
    <property type="project" value="InterPro"/>
</dbReference>
<reference evidence="10 11" key="1">
    <citation type="journal article" date="2016" name="Nat. Commun.">
        <title>Thousands of microbial genomes shed light on interconnected biogeochemical processes in an aquifer system.</title>
        <authorList>
            <person name="Anantharaman K."/>
            <person name="Brown C.T."/>
            <person name="Hug L.A."/>
            <person name="Sharon I."/>
            <person name="Castelle C.J."/>
            <person name="Probst A.J."/>
            <person name="Thomas B.C."/>
            <person name="Singh A."/>
            <person name="Wilkins M.J."/>
            <person name="Karaoz U."/>
            <person name="Brodie E.L."/>
            <person name="Williams K.H."/>
            <person name="Hubbard S.S."/>
            <person name="Banfield J.F."/>
        </authorList>
    </citation>
    <scope>NUCLEOTIDE SEQUENCE [LARGE SCALE GENOMIC DNA]</scope>
</reference>
<feature type="domain" description="OmpR/PhoB-type" evidence="9">
    <location>
        <begin position="124"/>
        <end position="222"/>
    </location>
</feature>
<accession>A0A1F5TSJ8</accession>
<gene>
    <name evidence="10" type="ORF">A2531_05315</name>
</gene>
<evidence type="ECO:0000259" key="9">
    <source>
        <dbReference type="PROSITE" id="PS51755"/>
    </source>
</evidence>
<proteinExistence type="predicted"/>
<evidence type="ECO:0000256" key="4">
    <source>
        <dbReference type="ARBA" id="ARBA00023125"/>
    </source>
</evidence>
<dbReference type="InterPro" id="IPR036388">
    <property type="entry name" value="WH-like_DNA-bd_sf"/>
</dbReference>
<keyword evidence="3" id="KW-0805">Transcription regulation</keyword>
<feature type="modified residue" description="4-aspartylphosphate" evidence="6">
    <location>
        <position position="51"/>
    </location>
</feature>
<dbReference type="FunFam" id="1.10.10.10:FF:000005">
    <property type="entry name" value="Two-component system response regulator"/>
    <property type="match status" value="1"/>
</dbReference>
<dbReference type="SMART" id="SM00448">
    <property type="entry name" value="REC"/>
    <property type="match status" value="1"/>
</dbReference>
<feature type="DNA-binding region" description="OmpR/PhoB-type" evidence="7">
    <location>
        <begin position="124"/>
        <end position="222"/>
    </location>
</feature>
<keyword evidence="1 6" id="KW-0597">Phosphoprotein</keyword>
<feature type="domain" description="Response regulatory" evidence="8">
    <location>
        <begin position="2"/>
        <end position="116"/>
    </location>
</feature>
<dbReference type="CDD" id="cd00383">
    <property type="entry name" value="trans_reg_C"/>
    <property type="match status" value="1"/>
</dbReference>
<dbReference type="PANTHER" id="PTHR48111:SF22">
    <property type="entry name" value="REGULATOR OF RPOS"/>
    <property type="match status" value="1"/>
</dbReference>
<dbReference type="SMART" id="SM00862">
    <property type="entry name" value="Trans_reg_C"/>
    <property type="match status" value="1"/>
</dbReference>
<dbReference type="PANTHER" id="PTHR48111">
    <property type="entry name" value="REGULATOR OF RPOS"/>
    <property type="match status" value="1"/>
</dbReference>
<dbReference type="GO" id="GO:0005829">
    <property type="term" value="C:cytosol"/>
    <property type="evidence" value="ECO:0007669"/>
    <property type="project" value="TreeGrafter"/>
</dbReference>
<dbReference type="Proteomes" id="UP000177579">
    <property type="component" value="Unassembled WGS sequence"/>
</dbReference>
<evidence type="ECO:0000313" key="10">
    <source>
        <dbReference type="EMBL" id="OGF41819.1"/>
    </source>
</evidence>
<evidence type="ECO:0000313" key="11">
    <source>
        <dbReference type="Proteomes" id="UP000177579"/>
    </source>
</evidence>
<evidence type="ECO:0000256" key="2">
    <source>
        <dbReference type="ARBA" id="ARBA00023012"/>
    </source>
</evidence>
<dbReference type="Pfam" id="PF00486">
    <property type="entry name" value="Trans_reg_C"/>
    <property type="match status" value="1"/>
</dbReference>
<dbReference type="GO" id="GO:0000976">
    <property type="term" value="F:transcription cis-regulatory region binding"/>
    <property type="evidence" value="ECO:0007669"/>
    <property type="project" value="TreeGrafter"/>
</dbReference>
<dbReference type="Pfam" id="PF00072">
    <property type="entry name" value="Response_reg"/>
    <property type="match status" value="1"/>
</dbReference>
<evidence type="ECO:0000256" key="6">
    <source>
        <dbReference type="PROSITE-ProRule" id="PRU00169"/>
    </source>
</evidence>
<dbReference type="Gene3D" id="3.40.50.2300">
    <property type="match status" value="1"/>
</dbReference>
<evidence type="ECO:0000256" key="3">
    <source>
        <dbReference type="ARBA" id="ARBA00023015"/>
    </source>
</evidence>
<evidence type="ECO:0000256" key="1">
    <source>
        <dbReference type="ARBA" id="ARBA00022553"/>
    </source>
</evidence>
<dbReference type="GO" id="GO:0000156">
    <property type="term" value="F:phosphorelay response regulator activity"/>
    <property type="evidence" value="ECO:0007669"/>
    <property type="project" value="TreeGrafter"/>
</dbReference>
<dbReference type="PROSITE" id="PS50110">
    <property type="entry name" value="RESPONSE_REGULATORY"/>
    <property type="match status" value="1"/>
</dbReference>
<dbReference type="SUPFAM" id="SSF52172">
    <property type="entry name" value="CheY-like"/>
    <property type="match status" value="1"/>
</dbReference>
<dbReference type="EMBL" id="MFGO01000004">
    <property type="protein sequence ID" value="OGF41819.1"/>
    <property type="molecule type" value="Genomic_DNA"/>
</dbReference>
<dbReference type="Gene3D" id="1.10.10.10">
    <property type="entry name" value="Winged helix-like DNA-binding domain superfamily/Winged helix DNA-binding domain"/>
    <property type="match status" value="1"/>
</dbReference>
<dbReference type="InterPro" id="IPR001867">
    <property type="entry name" value="OmpR/PhoB-type_DNA-bd"/>
</dbReference>
<dbReference type="GO" id="GO:0032993">
    <property type="term" value="C:protein-DNA complex"/>
    <property type="evidence" value="ECO:0007669"/>
    <property type="project" value="TreeGrafter"/>
</dbReference>
<keyword evidence="2" id="KW-0902">Two-component regulatory system</keyword>
<dbReference type="InterPro" id="IPR039420">
    <property type="entry name" value="WalR-like"/>
</dbReference>
<protein>
    <submittedName>
        <fullName evidence="10">DNA-binding response regulator</fullName>
    </submittedName>
</protein>
<dbReference type="PROSITE" id="PS51755">
    <property type="entry name" value="OMPR_PHOB"/>
    <property type="match status" value="1"/>
</dbReference>
<dbReference type="FunFam" id="3.40.50.2300:FF:000001">
    <property type="entry name" value="DNA-binding response regulator PhoB"/>
    <property type="match status" value="1"/>
</dbReference>
<evidence type="ECO:0000259" key="8">
    <source>
        <dbReference type="PROSITE" id="PS50110"/>
    </source>
</evidence>
<sequence length="224" mass="25757">MRILIVEDEKEILDFLKKSLKNECYVVDTASDGEQGSYLARTNDYDLIILDNVMPKKTGLEVCRDVRKDNNFVPILVLSVKSETTTKVDLLNAGADDYLTKPFSIDELFARIKALLRRPKGIENERLQVDDLVLDSSKHIVKRGDEDVYLTRKEFTLLKYLMRHKGTVLSRSMIMEHVWDMTVDPFSNTIESHIVSLRKKVDLTGHKKLIHTVSGRGYKLDTKN</sequence>
<evidence type="ECO:0000256" key="7">
    <source>
        <dbReference type="PROSITE-ProRule" id="PRU01091"/>
    </source>
</evidence>
<keyword evidence="4 7" id="KW-0238">DNA-binding</keyword>
<name>A0A1F5TSJ8_9BACT</name>
<dbReference type="Gene3D" id="6.10.250.690">
    <property type="match status" value="1"/>
</dbReference>
<evidence type="ECO:0000256" key="5">
    <source>
        <dbReference type="ARBA" id="ARBA00023163"/>
    </source>
</evidence>
<keyword evidence="5" id="KW-0804">Transcription</keyword>
<dbReference type="AlphaFoldDB" id="A0A1F5TSJ8"/>
<dbReference type="InterPro" id="IPR011006">
    <property type="entry name" value="CheY-like_superfamily"/>
</dbReference>
<comment type="caution">
    <text evidence="10">The sequence shown here is derived from an EMBL/GenBank/DDBJ whole genome shotgun (WGS) entry which is preliminary data.</text>
</comment>
<dbReference type="InterPro" id="IPR001789">
    <property type="entry name" value="Sig_transdc_resp-reg_receiver"/>
</dbReference>